<comment type="similarity">
    <text evidence="5">Belongs to the protein N5-glutamine methyltransferase family. PrmC subfamily.</text>
</comment>
<feature type="binding site" evidence="5">
    <location>
        <position position="129"/>
    </location>
    <ligand>
        <name>S-adenosyl-L-methionine</name>
        <dbReference type="ChEBI" id="CHEBI:59789"/>
    </ligand>
</feature>
<sequence>MLTRLGFATAALDAKLLTGHALGLDMLALATRENEPMDAGSAARVAELIQRRMSGESVARIIGEREFYGLAFALNAATLEPRPDTELLVDLALDALPQRGRILDLGTGTGCIPIALLANRTDATGLAVDIDPQALAIARQNADRHDIGGRLDFALGDWFAPIPDYETFDLVVSNPPYIPSAVIDTLAPEVKAFDPLRALDGGPDGLGPYRVIAADAGRFLKTGGLVLLEIGFDQGAEVSALLDAHGFADVAVHKDLAGLDRVISAHHMSN</sequence>
<dbReference type="AlphaFoldDB" id="A0A0F5FJ82"/>
<dbReference type="NCBIfam" id="TIGR03534">
    <property type="entry name" value="RF_mod_PrmC"/>
    <property type="match status" value="1"/>
</dbReference>
<keyword evidence="1 5" id="KW-0489">Methyltransferase</keyword>
<dbReference type="InterPro" id="IPR050320">
    <property type="entry name" value="N5-glutamine_MTase"/>
</dbReference>
<evidence type="ECO:0000256" key="3">
    <source>
        <dbReference type="ARBA" id="ARBA00022691"/>
    </source>
</evidence>
<dbReference type="EMBL" id="JZEY01000061">
    <property type="protein sequence ID" value="KKB08267.1"/>
    <property type="molecule type" value="Genomic_DNA"/>
</dbReference>
<dbReference type="GO" id="GO:0102559">
    <property type="term" value="F:peptide chain release factor N(5)-glutamine methyltransferase activity"/>
    <property type="evidence" value="ECO:0007669"/>
    <property type="project" value="UniProtKB-EC"/>
</dbReference>
<dbReference type="PANTHER" id="PTHR18895">
    <property type="entry name" value="HEMK METHYLTRANSFERASE"/>
    <property type="match status" value="1"/>
</dbReference>
<feature type="binding site" evidence="5">
    <location>
        <position position="158"/>
    </location>
    <ligand>
        <name>S-adenosyl-L-methionine</name>
        <dbReference type="ChEBI" id="CHEBI:59789"/>
    </ligand>
</feature>
<evidence type="ECO:0000313" key="9">
    <source>
        <dbReference type="Proteomes" id="UP000033649"/>
    </source>
</evidence>
<name>A0A0F5FJ82_9HYPH</name>
<protein>
    <recommendedName>
        <fullName evidence="5">Release factor glutamine methyltransferase</fullName>
        <shortName evidence="5">RF MTase</shortName>
        <ecNumber evidence="5">2.1.1.297</ecNumber>
    </recommendedName>
    <alternativeName>
        <fullName evidence="5">N5-glutamine methyltransferase PrmC</fullName>
    </alternativeName>
    <alternativeName>
        <fullName evidence="5">Protein-(glutamine-N5) MTase PrmC</fullName>
    </alternativeName>
    <alternativeName>
        <fullName evidence="5">Protein-glutamine N-methyltransferase PrmC</fullName>
    </alternativeName>
</protein>
<feature type="binding site" evidence="5">
    <location>
        <begin position="174"/>
        <end position="177"/>
    </location>
    <ligand>
        <name>substrate</name>
    </ligand>
</feature>
<dbReference type="PROSITE" id="PS00092">
    <property type="entry name" value="N6_MTASE"/>
    <property type="match status" value="1"/>
</dbReference>
<keyword evidence="9" id="KW-1185">Reference proteome</keyword>
<dbReference type="Pfam" id="PF17827">
    <property type="entry name" value="PrmC_N"/>
    <property type="match status" value="1"/>
</dbReference>
<keyword evidence="3 5" id="KW-0949">S-adenosyl-L-methionine</keyword>
<dbReference type="InterPro" id="IPR007848">
    <property type="entry name" value="Small_mtfrase_dom"/>
</dbReference>
<dbReference type="EC" id="2.1.1.297" evidence="5"/>
<dbReference type="PATRIC" id="fig|429727.3.peg.2601"/>
<dbReference type="InterPro" id="IPR019874">
    <property type="entry name" value="RF_methyltr_PrmC"/>
</dbReference>
<keyword evidence="2 5" id="KW-0808">Transferase</keyword>
<reference evidence="8 9" key="1">
    <citation type="submission" date="2015-03" db="EMBL/GenBank/DDBJ databases">
        <authorList>
            <person name="Hassan Y."/>
            <person name="Lepp D."/>
            <person name="Li X.-Z."/>
            <person name="Zhou T."/>
        </authorList>
    </citation>
    <scope>NUCLEOTIDE SEQUENCE [LARGE SCALE GENOMIC DNA]</scope>
    <source>
        <strain evidence="8 9">IPL18</strain>
    </source>
</reference>
<proteinExistence type="inferred from homology"/>
<feature type="domain" description="Release factor glutamine methyltransferase N-terminal" evidence="7">
    <location>
        <begin position="2"/>
        <end position="63"/>
    </location>
</feature>
<dbReference type="Gene3D" id="1.10.8.10">
    <property type="entry name" value="DNA helicase RuvA subunit, C-terminal domain"/>
    <property type="match status" value="1"/>
</dbReference>
<feature type="binding site" evidence="5">
    <location>
        <position position="174"/>
    </location>
    <ligand>
        <name>S-adenosyl-L-methionine</name>
        <dbReference type="ChEBI" id="CHEBI:59789"/>
    </ligand>
</feature>
<dbReference type="InterPro" id="IPR029063">
    <property type="entry name" value="SAM-dependent_MTases_sf"/>
</dbReference>
<dbReference type="PANTHER" id="PTHR18895:SF74">
    <property type="entry name" value="MTRF1L RELEASE FACTOR GLUTAMINE METHYLTRANSFERASE"/>
    <property type="match status" value="1"/>
</dbReference>
<feature type="domain" description="Methyltransferase small" evidence="6">
    <location>
        <begin position="86"/>
        <end position="177"/>
    </location>
</feature>
<dbReference type="HAMAP" id="MF_02126">
    <property type="entry name" value="RF_methyltr_PrmC"/>
    <property type="match status" value="1"/>
</dbReference>
<evidence type="ECO:0000256" key="2">
    <source>
        <dbReference type="ARBA" id="ARBA00022679"/>
    </source>
</evidence>
<organism evidence="8 9">
    <name type="scientific">Devosia chinhatensis</name>
    <dbReference type="NCBI Taxonomy" id="429727"/>
    <lineage>
        <taxon>Bacteria</taxon>
        <taxon>Pseudomonadati</taxon>
        <taxon>Pseudomonadota</taxon>
        <taxon>Alphaproteobacteria</taxon>
        <taxon>Hyphomicrobiales</taxon>
        <taxon>Devosiaceae</taxon>
        <taxon>Devosia</taxon>
    </lineage>
</organism>
<dbReference type="Proteomes" id="UP000033649">
    <property type="component" value="Unassembled WGS sequence"/>
</dbReference>
<dbReference type="NCBIfam" id="TIGR00536">
    <property type="entry name" value="hemK_fam"/>
    <property type="match status" value="1"/>
</dbReference>
<feature type="binding site" evidence="5">
    <location>
        <begin position="106"/>
        <end position="110"/>
    </location>
    <ligand>
        <name>S-adenosyl-L-methionine</name>
        <dbReference type="ChEBI" id="CHEBI:59789"/>
    </ligand>
</feature>
<gene>
    <name evidence="5" type="primary">prmC</name>
    <name evidence="8" type="ORF">VE26_12665</name>
</gene>
<dbReference type="InterPro" id="IPR040758">
    <property type="entry name" value="PrmC_N"/>
</dbReference>
<dbReference type="GO" id="GO:0032259">
    <property type="term" value="P:methylation"/>
    <property type="evidence" value="ECO:0007669"/>
    <property type="project" value="UniProtKB-KW"/>
</dbReference>
<comment type="function">
    <text evidence="5">Methylates the class 1 translation termination release factors RF1/PrfA and RF2/PrfB on the glutamine residue of the universally conserved GGQ motif.</text>
</comment>
<dbReference type="Pfam" id="PF05175">
    <property type="entry name" value="MTS"/>
    <property type="match status" value="1"/>
</dbReference>
<comment type="catalytic activity">
    <reaction evidence="4 5">
        <text>L-glutaminyl-[peptide chain release factor] + S-adenosyl-L-methionine = N(5)-methyl-L-glutaminyl-[peptide chain release factor] + S-adenosyl-L-homocysteine + H(+)</text>
        <dbReference type="Rhea" id="RHEA:42896"/>
        <dbReference type="Rhea" id="RHEA-COMP:10271"/>
        <dbReference type="Rhea" id="RHEA-COMP:10272"/>
        <dbReference type="ChEBI" id="CHEBI:15378"/>
        <dbReference type="ChEBI" id="CHEBI:30011"/>
        <dbReference type="ChEBI" id="CHEBI:57856"/>
        <dbReference type="ChEBI" id="CHEBI:59789"/>
        <dbReference type="ChEBI" id="CHEBI:61891"/>
        <dbReference type="EC" id="2.1.1.297"/>
    </reaction>
</comment>
<dbReference type="CDD" id="cd02440">
    <property type="entry name" value="AdoMet_MTases"/>
    <property type="match status" value="1"/>
</dbReference>
<evidence type="ECO:0000256" key="4">
    <source>
        <dbReference type="ARBA" id="ARBA00048391"/>
    </source>
</evidence>
<evidence type="ECO:0000256" key="5">
    <source>
        <dbReference type="HAMAP-Rule" id="MF_02126"/>
    </source>
</evidence>
<comment type="caution">
    <text evidence="8">The sequence shown here is derived from an EMBL/GenBank/DDBJ whole genome shotgun (WGS) entry which is preliminary data.</text>
</comment>
<dbReference type="InterPro" id="IPR002052">
    <property type="entry name" value="DNA_methylase_N6_adenine_CS"/>
</dbReference>
<dbReference type="SUPFAM" id="SSF53335">
    <property type="entry name" value="S-adenosyl-L-methionine-dependent methyltransferases"/>
    <property type="match status" value="1"/>
</dbReference>
<evidence type="ECO:0000313" key="8">
    <source>
        <dbReference type="EMBL" id="KKB08267.1"/>
    </source>
</evidence>
<accession>A0A0F5FJ82</accession>
<dbReference type="Gene3D" id="3.40.50.150">
    <property type="entry name" value="Vaccinia Virus protein VP39"/>
    <property type="match status" value="1"/>
</dbReference>
<dbReference type="STRING" id="429727.VE26_12665"/>
<evidence type="ECO:0000256" key="1">
    <source>
        <dbReference type="ARBA" id="ARBA00022603"/>
    </source>
</evidence>
<evidence type="ECO:0000259" key="6">
    <source>
        <dbReference type="Pfam" id="PF05175"/>
    </source>
</evidence>
<evidence type="ECO:0000259" key="7">
    <source>
        <dbReference type="Pfam" id="PF17827"/>
    </source>
</evidence>
<dbReference type="GO" id="GO:0003676">
    <property type="term" value="F:nucleic acid binding"/>
    <property type="evidence" value="ECO:0007669"/>
    <property type="project" value="InterPro"/>
</dbReference>
<dbReference type="InterPro" id="IPR004556">
    <property type="entry name" value="HemK-like"/>
</dbReference>